<name>A0A1H5VMP4_9BACT</name>
<gene>
    <name evidence="1" type="ORF">SAMN03080598_01757</name>
</gene>
<keyword evidence="2" id="KW-1185">Reference proteome</keyword>
<dbReference type="STRING" id="1120964.GCA_001313265_01364"/>
<protein>
    <submittedName>
        <fullName evidence="1">Uncharacterized protein</fullName>
    </submittedName>
</protein>
<dbReference type="EMBL" id="FNVR01000007">
    <property type="protein sequence ID" value="SEF88602.1"/>
    <property type="molecule type" value="Genomic_DNA"/>
</dbReference>
<accession>A0A1H5VMP4</accession>
<evidence type="ECO:0000313" key="2">
    <source>
        <dbReference type="Proteomes" id="UP000236736"/>
    </source>
</evidence>
<organism evidence="1 2">
    <name type="scientific">Algoriphagus boritolerans DSM 17298 = JCM 18970</name>
    <dbReference type="NCBI Taxonomy" id="1120964"/>
    <lineage>
        <taxon>Bacteria</taxon>
        <taxon>Pseudomonadati</taxon>
        <taxon>Bacteroidota</taxon>
        <taxon>Cytophagia</taxon>
        <taxon>Cytophagales</taxon>
        <taxon>Cyclobacteriaceae</taxon>
        <taxon>Algoriphagus</taxon>
    </lineage>
</organism>
<dbReference type="AlphaFoldDB" id="A0A1H5VMP4"/>
<reference evidence="2" key="1">
    <citation type="submission" date="2016-10" db="EMBL/GenBank/DDBJ databases">
        <authorList>
            <person name="Varghese N."/>
            <person name="Submissions S."/>
        </authorList>
    </citation>
    <scope>NUCLEOTIDE SEQUENCE [LARGE SCALE GENOMIC DNA]</scope>
    <source>
        <strain evidence="2">DSM 17298</strain>
    </source>
</reference>
<dbReference type="Proteomes" id="UP000236736">
    <property type="component" value="Unassembled WGS sequence"/>
</dbReference>
<dbReference type="RefSeq" id="WP_200820556.1">
    <property type="nucleotide sequence ID" value="NZ_FNVR01000007.1"/>
</dbReference>
<proteinExistence type="predicted"/>
<evidence type="ECO:0000313" key="1">
    <source>
        <dbReference type="EMBL" id="SEF88602.1"/>
    </source>
</evidence>
<sequence length="438" mass="49269">MTRTRGYTLLLFLLVFPFLLQAQGLLNKRSSLYGFTGVSGANLRQFNEMLSLRGLSPLQNRYRTYGIGYQARINDFLAGLELSHHQSKASNFDGYEIRYRTTRALLNVGYALTEEGKFQLIHYMSLGVGYLNFEMLPSENTRNLAFFLLEPEEGFILRENNIHKGTQYFGDFLTEIGFQLSYDFDLPGRKEAIEILAKFGYSFSPFEGKWQMNGMSFDNTQSGAFLRLGAGISLPDRNFFYKDASIGISLFRGFHFRNPDILNAELKKSGYVPFDGKPANVGIRILGETDGLLYGVDVFNSALEGGANTGKSHSLNSLRIYGNAGLKFFQLKNFAVGLLAGIGYGNIRYTLTQNQKPDFPELFERRNFDGYLRNSGMMAKPEIIFEYGIPVTKRNFFDLVVSASAGYELAMGNYRLGELGMSRYMTGPMVGLTLGVRP</sequence>